<keyword evidence="3" id="KW-1185">Reference proteome</keyword>
<dbReference type="Gene3D" id="2.60.40.10">
    <property type="entry name" value="Immunoglobulins"/>
    <property type="match status" value="1"/>
</dbReference>
<organism evidence="2 3">
    <name type="scientific">Stentor coeruleus</name>
    <dbReference type="NCBI Taxonomy" id="5963"/>
    <lineage>
        <taxon>Eukaryota</taxon>
        <taxon>Sar</taxon>
        <taxon>Alveolata</taxon>
        <taxon>Ciliophora</taxon>
        <taxon>Postciliodesmatophora</taxon>
        <taxon>Heterotrichea</taxon>
        <taxon>Heterotrichida</taxon>
        <taxon>Stentoridae</taxon>
        <taxon>Stentor</taxon>
    </lineage>
</organism>
<proteinExistence type="predicted"/>
<dbReference type="GO" id="GO:1904158">
    <property type="term" value="P:axonemal central apparatus assembly"/>
    <property type="evidence" value="ECO:0007669"/>
    <property type="project" value="TreeGrafter"/>
</dbReference>
<evidence type="ECO:0000313" key="2">
    <source>
        <dbReference type="EMBL" id="OMJ73618.1"/>
    </source>
</evidence>
<dbReference type="Proteomes" id="UP000187209">
    <property type="component" value="Unassembled WGS sequence"/>
</dbReference>
<dbReference type="InterPro" id="IPR026173">
    <property type="entry name" value="SPAG17"/>
</dbReference>
<feature type="region of interest" description="Disordered" evidence="1">
    <location>
        <begin position="106"/>
        <end position="128"/>
    </location>
</feature>
<dbReference type="EMBL" id="MPUH01000809">
    <property type="protein sequence ID" value="OMJ73618.1"/>
    <property type="molecule type" value="Genomic_DNA"/>
</dbReference>
<reference evidence="2 3" key="1">
    <citation type="submission" date="2016-11" db="EMBL/GenBank/DDBJ databases">
        <title>The macronuclear genome of Stentor coeruleus: a giant cell with tiny introns.</title>
        <authorList>
            <person name="Slabodnick M."/>
            <person name="Ruby J.G."/>
            <person name="Reiff S.B."/>
            <person name="Swart E.C."/>
            <person name="Gosai S."/>
            <person name="Prabakaran S."/>
            <person name="Witkowska E."/>
            <person name="Larue G.E."/>
            <person name="Fisher S."/>
            <person name="Freeman R.M."/>
            <person name="Gunawardena J."/>
            <person name="Chu W."/>
            <person name="Stover N.A."/>
            <person name="Gregory B.D."/>
            <person name="Nowacki M."/>
            <person name="Derisi J."/>
            <person name="Roy S.W."/>
            <person name="Marshall W.F."/>
            <person name="Sood P."/>
        </authorList>
    </citation>
    <scope>NUCLEOTIDE SEQUENCE [LARGE SCALE GENOMIC DNA]</scope>
    <source>
        <strain evidence="2">WM001</strain>
    </source>
</reference>
<feature type="compositionally biased region" description="Basic and acidic residues" evidence="1">
    <location>
        <begin position="106"/>
        <end position="116"/>
    </location>
</feature>
<comment type="caution">
    <text evidence="2">The sequence shown here is derived from an EMBL/GenBank/DDBJ whole genome shotgun (WGS) entry which is preliminary data.</text>
</comment>
<gene>
    <name evidence="2" type="ORF">SteCoe_27663</name>
</gene>
<dbReference type="InterPro" id="IPR013783">
    <property type="entry name" value="Ig-like_fold"/>
</dbReference>
<dbReference type="GO" id="GO:1990716">
    <property type="term" value="C:axonemal central apparatus"/>
    <property type="evidence" value="ECO:0007669"/>
    <property type="project" value="TreeGrafter"/>
</dbReference>
<accession>A0A1R2BA15</accession>
<dbReference type="Pfam" id="PF14874">
    <property type="entry name" value="PapD-like"/>
    <property type="match status" value="1"/>
</dbReference>
<dbReference type="PANTHER" id="PTHR21963:SF1">
    <property type="entry name" value="SPERM-ASSOCIATED ANTIGEN 17"/>
    <property type="match status" value="1"/>
</dbReference>
<feature type="compositionally biased region" description="Polar residues" evidence="1">
    <location>
        <begin position="117"/>
        <end position="128"/>
    </location>
</feature>
<name>A0A1R2BA15_9CILI</name>
<evidence type="ECO:0000256" key="1">
    <source>
        <dbReference type="SAM" id="MobiDB-lite"/>
    </source>
</evidence>
<sequence length="1398" mass="159725">MPPKRKEDKKHDDDVDMSTLPPWITIYTMIEWEPSLTEIASMFPIFQFTSITRSELCSYSKEKGLIQSSITEATIPPLILAKALSEKVALMDLQGRKQKREILQKLEMQDKPRTESRQNSPLITESSLQQIDSSKPDRVYIFLGFPKTLEEIYAISKYGFNVHFHFYVRGEGSLSSSNMPNLFQEALLKSEKNSPLRTFVTKLVQYDPAKYQGMESDQLIKLEEVKFERNDVTTGQDVENNKIKSSKTLKKQITKEVIKEESRESVPPTPDFKKMFVADFVKIIIECGQLFVRYLIWKEMTPVKPLFPAGVLEGFDTTSNTTVSNIADLMRSSQDLPSLDDAAKPWDLRVFSYLFSNCPDRLAKNEYFFACILQQLAYSQNYLNNFVLPKNTETRILQGSDPIAIDALNCSFLNISVKDYLYKIYNTVVFPIPTSSSTKKGSLKEISYFCNIEKHELERMVLIARFEELIKSHTGKACVLNRNYSEMLSKPILVGRIQKYLTYSPEVVTTKHMDGSTLVAIFFDSTGVTTSIWEHTKKIRPLLQDWKESQTYPNEFYDIDELKVGSLTSHDSRLFPSDGSVMRSVKYSISGNVIRRCYVLNDDKVFGLTETGNEWWYHNEVLKLCGNNNKLTCTLNGLVISCDNDILQELSSELMQQRKDLNGTIEINRVVTGKGTVIRYLENGKKQILFANGNISNFNGTKWIVTNNHGRRTCQGVELDFIPCATVTDPETMLRTLFRDDGTVICYYPDFIVVEFEDGTKILTSEKEYLIESPCYAPIKISKETLLYKVLLSSGHCIYNTIEGKIVIQQDNEIVVCDKDNAKIGIFTINTKDSVITTTDSMGNFYSIGVFSDPKSVISTKCDKFVNTPKLFVISERGDGYELFDRSQIKIPKKKLTKLMTGFNNLEYECNILGEYKTAHEKGHLIDSFLHDYTYTKVFSQIKPSLPKLTNDPQLHSYRVFCRFPDFTVEKKAEFKEKYHQYLSWKGKQASGREFGTSEFSKVSYEIHKNAIRQRQKTIKTSSKSFSDLNASIERFIINFVENPGQMRINTKNLPIKPEFSLSSPKVTKSKRSTRMNSSIESTLQSFNYFKSPEGLDLSFNSPPYVRSPEIPKIPLHILESLAESTIGKQEDTPFVSLVPNKGKKVMLKPVIRGSVYSQVEKLQELKQTSEKQIAEEYHTVKAKDFDIYGSIRKSIPQVQSLRSSSPVISRLNQKYIISDILMEKQVRTISQTNRSIFKHPNPQTIRRSSIHGLNKSMIISDIMNDTLRRVLEIVPSSVDLGIISLGQISSSKVLIKNEDNFLVRYNIKQPTNKDIRIIYKPGPIAPGMFTKLIVEFIGQTIGEIRSDFEIYCKSEIYTVNIVANVVADEGQKFNKIGKIRGLIDRVRKLPSLNRSIT</sequence>
<dbReference type="OrthoDB" id="10257153at2759"/>
<dbReference type="PANTHER" id="PTHR21963">
    <property type="entry name" value="PF6"/>
    <property type="match status" value="1"/>
</dbReference>
<protein>
    <submittedName>
        <fullName evidence="2">Uncharacterized protein</fullName>
    </submittedName>
</protein>
<evidence type="ECO:0000313" key="3">
    <source>
        <dbReference type="Proteomes" id="UP000187209"/>
    </source>
</evidence>